<sequence>MTVFVSVVRFLLRETSLLLSGGEREALFLFRAAEAARLRSGWSSRSFPPSSVTLACTNFHLKENAAKASSTQKKPSRAVATAFRETNAASWTSVLSLCESGSRKKDTRRSCLPCRGDLALAHTRAGVYRRLLGGPPTGT</sequence>
<dbReference type="EMBL" id="AHZU02001073">
    <property type="protein sequence ID" value="KFG36697.1"/>
    <property type="molecule type" value="Genomic_DNA"/>
</dbReference>
<protein>
    <submittedName>
        <fullName evidence="1">Uncharacterized protein</fullName>
    </submittedName>
</protein>
<dbReference type="Proteomes" id="UP000028837">
    <property type="component" value="Unassembled WGS sequence"/>
</dbReference>
<dbReference type="VEuPathDB" id="ToxoDB:TGDOM2_316210"/>
<dbReference type="AlphaFoldDB" id="A0A086JX29"/>
<gene>
    <name evidence="1" type="ORF">TGDOM2_316210</name>
</gene>
<reference evidence="1 2" key="1">
    <citation type="submission" date="2014-02" db="EMBL/GenBank/DDBJ databases">
        <authorList>
            <person name="Sibley D."/>
            <person name="Venepally P."/>
            <person name="Karamycheva S."/>
            <person name="Hadjithomas M."/>
            <person name="Khan A."/>
            <person name="Brunk B."/>
            <person name="Roos D."/>
            <person name="Caler E."/>
            <person name="Lorenzi H."/>
        </authorList>
    </citation>
    <scope>NUCLEOTIDE SEQUENCE [LARGE SCALE GENOMIC DNA]</scope>
    <source>
        <strain evidence="1 2">GAB2-2007-GAL-DOM2</strain>
    </source>
</reference>
<evidence type="ECO:0000313" key="1">
    <source>
        <dbReference type="EMBL" id="KFG36697.1"/>
    </source>
</evidence>
<accession>A0A086JX29</accession>
<name>A0A086JX29_TOXGO</name>
<organism evidence="1 2">
    <name type="scientific">Toxoplasma gondii GAB2-2007-GAL-DOM2</name>
    <dbReference type="NCBI Taxonomy" id="1130820"/>
    <lineage>
        <taxon>Eukaryota</taxon>
        <taxon>Sar</taxon>
        <taxon>Alveolata</taxon>
        <taxon>Apicomplexa</taxon>
        <taxon>Conoidasida</taxon>
        <taxon>Coccidia</taxon>
        <taxon>Eucoccidiorida</taxon>
        <taxon>Eimeriorina</taxon>
        <taxon>Sarcocystidae</taxon>
        <taxon>Toxoplasma</taxon>
    </lineage>
</organism>
<evidence type="ECO:0000313" key="2">
    <source>
        <dbReference type="Proteomes" id="UP000028837"/>
    </source>
</evidence>
<proteinExistence type="predicted"/>
<comment type="caution">
    <text evidence="1">The sequence shown here is derived from an EMBL/GenBank/DDBJ whole genome shotgun (WGS) entry which is preliminary data.</text>
</comment>